<dbReference type="SMART" id="SM00382">
    <property type="entry name" value="AAA"/>
    <property type="match status" value="1"/>
</dbReference>
<accession>A0ABS8ZXV2</accession>
<dbReference type="Gene3D" id="3.40.50.300">
    <property type="entry name" value="P-loop containing nucleotide triphosphate hydrolases"/>
    <property type="match status" value="1"/>
</dbReference>
<dbReference type="Pfam" id="PF25601">
    <property type="entry name" value="AAA_lid_14"/>
    <property type="match status" value="1"/>
</dbReference>
<dbReference type="PANTHER" id="PTHR32071">
    <property type="entry name" value="TRANSCRIPTIONAL REGULATORY PROTEIN"/>
    <property type="match status" value="1"/>
</dbReference>
<evidence type="ECO:0000313" key="6">
    <source>
        <dbReference type="EMBL" id="MCE7010827.1"/>
    </source>
</evidence>
<dbReference type="PROSITE" id="PS50045">
    <property type="entry name" value="SIGMA54_INTERACT_4"/>
    <property type="match status" value="1"/>
</dbReference>
<comment type="caution">
    <text evidence="6">The sequence shown here is derived from an EMBL/GenBank/DDBJ whole genome shotgun (WGS) entry which is preliminary data.</text>
</comment>
<keyword evidence="1" id="KW-0547">Nucleotide-binding</keyword>
<keyword evidence="7" id="KW-1185">Reference proteome</keyword>
<dbReference type="CDD" id="cd00009">
    <property type="entry name" value="AAA"/>
    <property type="match status" value="1"/>
</dbReference>
<keyword evidence="3" id="KW-0805">Transcription regulation</keyword>
<dbReference type="Pfam" id="PF00158">
    <property type="entry name" value="Sigma54_activat"/>
    <property type="match status" value="1"/>
</dbReference>
<feature type="domain" description="Sigma-54 factor interaction" evidence="5">
    <location>
        <begin position="128"/>
        <end position="356"/>
    </location>
</feature>
<dbReference type="InterPro" id="IPR058031">
    <property type="entry name" value="AAA_lid_NorR"/>
</dbReference>
<dbReference type="InterPro" id="IPR002197">
    <property type="entry name" value="HTH_Fis"/>
</dbReference>
<evidence type="ECO:0000256" key="4">
    <source>
        <dbReference type="ARBA" id="ARBA00023163"/>
    </source>
</evidence>
<sequence length="452" mass="49226">MDDDGMRAWLLAPDDPVRSKVAIDVLASRGLDVVSTARSDLPGVLITRAEQCEPGIVSELSHNGRCRVVVVVVGDPVADPWELLGAGASDVLQWSSNGVETMHTVAARIHRWFQVDRLARADPVTSRMIGQSPAWMSALRWLVEVARYSDASVLVTGESGTGKELAARLVHALDPQRRKGKFVVVDCTTIMASLSGPELFGHERGAFTGAHIARRGAFAEADGGVLFLDEIGELPPSLQPELLRVLQERTFKAIGSQKWERTDFRLVCATNQDLGALEQAGRFRRDLLFRLSAATVRLPSLRERVDDIPLLAKHFLGQLVTDPTPALDPAVERLLLSRAYPGNVRELRQLITQIAIRHVGGPLITAGMLPDEERTTELCPLARPDGLAESVRQALEAGLDLRTLKSTVAELAVTSALTASGGNVIQAARRLGVTARALQLRRAERTRDDTRT</sequence>
<dbReference type="InterPro" id="IPR003593">
    <property type="entry name" value="AAA+_ATPase"/>
</dbReference>
<evidence type="ECO:0000256" key="3">
    <source>
        <dbReference type="ARBA" id="ARBA00023015"/>
    </source>
</evidence>
<dbReference type="InterPro" id="IPR002078">
    <property type="entry name" value="Sigma_54_int"/>
</dbReference>
<keyword evidence="4" id="KW-0804">Transcription</keyword>
<dbReference type="SUPFAM" id="SSF52540">
    <property type="entry name" value="P-loop containing nucleoside triphosphate hydrolases"/>
    <property type="match status" value="1"/>
</dbReference>
<protein>
    <submittedName>
        <fullName evidence="6">Sigma 54-interacting transcriptional regulator</fullName>
    </submittedName>
</protein>
<evidence type="ECO:0000256" key="2">
    <source>
        <dbReference type="ARBA" id="ARBA00022840"/>
    </source>
</evidence>
<proteinExistence type="predicted"/>
<evidence type="ECO:0000256" key="1">
    <source>
        <dbReference type="ARBA" id="ARBA00022741"/>
    </source>
</evidence>
<dbReference type="Gene3D" id="1.10.8.60">
    <property type="match status" value="1"/>
</dbReference>
<evidence type="ECO:0000313" key="7">
    <source>
        <dbReference type="Proteomes" id="UP001521150"/>
    </source>
</evidence>
<name>A0ABS8ZXV2_9PSEU</name>
<reference evidence="6 7" key="1">
    <citation type="submission" date="2021-12" db="EMBL/GenBank/DDBJ databases">
        <title>Genome sequence of Kibdelosporangium philippinense ATCC 49844.</title>
        <authorList>
            <person name="Fedorov E.A."/>
            <person name="Omeragic M."/>
            <person name="Shalygina K.F."/>
            <person name="Maclea K.S."/>
        </authorList>
    </citation>
    <scope>NUCLEOTIDE SEQUENCE [LARGE SCALE GENOMIC DNA]</scope>
    <source>
        <strain evidence="6 7">ATCC 49844</strain>
    </source>
</reference>
<dbReference type="Proteomes" id="UP001521150">
    <property type="component" value="Unassembled WGS sequence"/>
</dbReference>
<evidence type="ECO:0000259" key="5">
    <source>
        <dbReference type="PROSITE" id="PS50045"/>
    </source>
</evidence>
<dbReference type="Pfam" id="PF02954">
    <property type="entry name" value="HTH_8"/>
    <property type="match status" value="1"/>
</dbReference>
<dbReference type="EMBL" id="JAJVCN010000004">
    <property type="protein sequence ID" value="MCE7010827.1"/>
    <property type="molecule type" value="Genomic_DNA"/>
</dbReference>
<keyword evidence="2" id="KW-0067">ATP-binding</keyword>
<dbReference type="RefSeq" id="WP_233733071.1">
    <property type="nucleotide sequence ID" value="NZ_JAJVCN010000004.1"/>
</dbReference>
<gene>
    <name evidence="6" type="ORF">LWC34_49700</name>
</gene>
<dbReference type="InterPro" id="IPR027417">
    <property type="entry name" value="P-loop_NTPase"/>
</dbReference>
<organism evidence="6 7">
    <name type="scientific">Kibdelosporangium philippinense</name>
    <dbReference type="NCBI Taxonomy" id="211113"/>
    <lineage>
        <taxon>Bacteria</taxon>
        <taxon>Bacillati</taxon>
        <taxon>Actinomycetota</taxon>
        <taxon>Actinomycetes</taxon>
        <taxon>Pseudonocardiales</taxon>
        <taxon>Pseudonocardiaceae</taxon>
        <taxon>Kibdelosporangium</taxon>
    </lineage>
</organism>